<accession>A0ABN8KU21</accession>
<comment type="caution">
    <text evidence="2">The sequence shown here is derived from an EMBL/GenBank/DDBJ whole genome shotgun (WGS) entry which is preliminary data.</text>
</comment>
<feature type="domain" description="WCX" evidence="1">
    <location>
        <begin position="17"/>
        <end position="70"/>
    </location>
</feature>
<gene>
    <name evidence="2" type="ORF">BACCIP111895_03065</name>
</gene>
<organism evidence="2 3">
    <name type="scientific">Neobacillus rhizosphaerae</name>
    <dbReference type="NCBI Taxonomy" id="2880965"/>
    <lineage>
        <taxon>Bacteria</taxon>
        <taxon>Bacillati</taxon>
        <taxon>Bacillota</taxon>
        <taxon>Bacilli</taxon>
        <taxon>Bacillales</taxon>
        <taxon>Bacillaceae</taxon>
        <taxon>Neobacillus</taxon>
    </lineage>
</organism>
<dbReference type="InterPro" id="IPR057727">
    <property type="entry name" value="WCX_dom"/>
</dbReference>
<dbReference type="Proteomes" id="UP000838308">
    <property type="component" value="Unassembled WGS sequence"/>
</dbReference>
<sequence length="77" mass="8810">MEGVRQCKSVPYFDGFVVTQEDETGYIDTIIDKDGLGFITSLFLRLGSHARILEPKEIIDGLRKQAKQILTMYQDEK</sequence>
<evidence type="ECO:0000313" key="2">
    <source>
        <dbReference type="EMBL" id="CAH2715881.1"/>
    </source>
</evidence>
<protein>
    <recommendedName>
        <fullName evidence="1">WCX domain-containing protein</fullName>
    </recommendedName>
</protein>
<keyword evidence="3" id="KW-1185">Reference proteome</keyword>
<evidence type="ECO:0000313" key="3">
    <source>
        <dbReference type="Proteomes" id="UP000838308"/>
    </source>
</evidence>
<name>A0ABN8KU21_9BACI</name>
<dbReference type="EMBL" id="CALBWS010000021">
    <property type="protein sequence ID" value="CAH2715881.1"/>
    <property type="molecule type" value="Genomic_DNA"/>
</dbReference>
<proteinExistence type="predicted"/>
<dbReference type="Pfam" id="PF25583">
    <property type="entry name" value="WCX"/>
    <property type="match status" value="1"/>
</dbReference>
<reference evidence="2" key="1">
    <citation type="submission" date="2022-04" db="EMBL/GenBank/DDBJ databases">
        <authorList>
            <person name="Criscuolo A."/>
        </authorList>
    </citation>
    <scope>NUCLEOTIDE SEQUENCE</scope>
    <source>
        <strain evidence="2">CIP111895</strain>
    </source>
</reference>
<evidence type="ECO:0000259" key="1">
    <source>
        <dbReference type="Pfam" id="PF25583"/>
    </source>
</evidence>